<evidence type="ECO:0000313" key="3">
    <source>
        <dbReference type="Proteomes" id="UP000777438"/>
    </source>
</evidence>
<dbReference type="EMBL" id="JAGPYM010000004">
    <property type="protein sequence ID" value="KAH6895932.1"/>
    <property type="molecule type" value="Genomic_DNA"/>
</dbReference>
<keyword evidence="3" id="KW-1185">Reference proteome</keyword>
<comment type="caution">
    <text evidence="2">The sequence shown here is derived from an EMBL/GenBank/DDBJ whole genome shotgun (WGS) entry which is preliminary data.</text>
</comment>
<name>A0A9P8WF63_9HYPO</name>
<evidence type="ECO:0000313" key="2">
    <source>
        <dbReference type="EMBL" id="KAH6895932.1"/>
    </source>
</evidence>
<protein>
    <recommendedName>
        <fullName evidence="4">Secreted protein</fullName>
    </recommendedName>
</protein>
<gene>
    <name evidence="2" type="ORF">B0T10DRAFT_229373</name>
</gene>
<accession>A0A9P8WF63</accession>
<feature type="signal peptide" evidence="1">
    <location>
        <begin position="1"/>
        <end position="15"/>
    </location>
</feature>
<feature type="chain" id="PRO_5040336845" description="Secreted protein" evidence="1">
    <location>
        <begin position="16"/>
        <end position="144"/>
    </location>
</feature>
<evidence type="ECO:0000256" key="1">
    <source>
        <dbReference type="SAM" id="SignalP"/>
    </source>
</evidence>
<organism evidence="2 3">
    <name type="scientific">Thelonectria olida</name>
    <dbReference type="NCBI Taxonomy" id="1576542"/>
    <lineage>
        <taxon>Eukaryota</taxon>
        <taxon>Fungi</taxon>
        <taxon>Dikarya</taxon>
        <taxon>Ascomycota</taxon>
        <taxon>Pezizomycotina</taxon>
        <taxon>Sordariomycetes</taxon>
        <taxon>Hypocreomycetidae</taxon>
        <taxon>Hypocreales</taxon>
        <taxon>Nectriaceae</taxon>
        <taxon>Thelonectria</taxon>
    </lineage>
</organism>
<evidence type="ECO:0008006" key="4">
    <source>
        <dbReference type="Google" id="ProtNLM"/>
    </source>
</evidence>
<proteinExistence type="predicted"/>
<dbReference type="Proteomes" id="UP000777438">
    <property type="component" value="Unassembled WGS sequence"/>
</dbReference>
<sequence>MSCLFFVCPFRFVTQAPLLFASVRGIAFARKTWPSPCTVNLRNDRNQDSLDGFTGNDTGDAWSRGFGRTTGWDILELIWERKVGVQSSHRLIYLMMVKWSLIREADGWSLCGLLKFYCVCSDYCFSVIFRIPIASQRQNGLEAS</sequence>
<keyword evidence="1" id="KW-0732">Signal</keyword>
<reference evidence="2 3" key="1">
    <citation type="journal article" date="2021" name="Nat. Commun.">
        <title>Genetic determinants of endophytism in the Arabidopsis root mycobiome.</title>
        <authorList>
            <person name="Mesny F."/>
            <person name="Miyauchi S."/>
            <person name="Thiergart T."/>
            <person name="Pickel B."/>
            <person name="Atanasova L."/>
            <person name="Karlsson M."/>
            <person name="Huettel B."/>
            <person name="Barry K.W."/>
            <person name="Haridas S."/>
            <person name="Chen C."/>
            <person name="Bauer D."/>
            <person name="Andreopoulos W."/>
            <person name="Pangilinan J."/>
            <person name="LaButti K."/>
            <person name="Riley R."/>
            <person name="Lipzen A."/>
            <person name="Clum A."/>
            <person name="Drula E."/>
            <person name="Henrissat B."/>
            <person name="Kohler A."/>
            <person name="Grigoriev I.V."/>
            <person name="Martin F.M."/>
            <person name="Hacquard S."/>
        </authorList>
    </citation>
    <scope>NUCLEOTIDE SEQUENCE [LARGE SCALE GENOMIC DNA]</scope>
    <source>
        <strain evidence="2 3">MPI-CAGE-CH-0241</strain>
    </source>
</reference>
<dbReference type="AlphaFoldDB" id="A0A9P8WF63"/>